<dbReference type="InterPro" id="IPR043129">
    <property type="entry name" value="ATPase_NBD"/>
</dbReference>
<evidence type="ECO:0000313" key="11">
    <source>
        <dbReference type="Proteomes" id="UP000322976"/>
    </source>
</evidence>
<dbReference type="InterPro" id="IPR018181">
    <property type="entry name" value="Heat_shock_70_CS"/>
</dbReference>
<sequence>MSTEIFSLDIGTRTVKAVVAEIDNKKLCVKASAVREHRSRSMFDGQVHDIEMVSEVVKEVKHDLEKSIGYELSSAAIAAAGRSLITIKTRIDMDIDDDTEIDKEFVNTLELNCIKKAENEVKHATGNQDLYCVGYSTIAYYLNDSFITNLAGHRGKKAGVEVIATFLPKMVVDSLFTVVEKSGLGVSFITLEPIAAINMAIPSELRLLNLGLVDIGAGTSDIAITKDGSVFAYGMVPMAGDEVTEAIEKHYLIDFNTAENIKLSLGSRKSVSFKDILGNKIKVSRDEVYEVIKPVISNLAHEIAKVIIEYNKKAPSALFLVGGSSQLPFIKELLADELKMPSQRITVKKRTDLSNVIFDGKILSGPDAITPLGIAITAATGLRHNFLRITVNDRDIKLLNTKIFKVKDAVIEAGIGPEELFGARPKGLQFYFNDELIILRGEPARPGQIILNGNPASLESVIGDGDEINIIPARPGKEPVITVGEFANMKNLPRDGKILINGAEVPLDRIIREGDRIIYKPKEEDSIKVIINGQTVKIPGDKGLIFVDIFKYYPFDLNNPKGNKIVLKLNRMDASYTDAIRDGDNIEIYWE</sequence>
<evidence type="ECO:0000256" key="6">
    <source>
        <dbReference type="ARBA" id="ARBA00030945"/>
    </source>
</evidence>
<gene>
    <name evidence="10" type="ORF">FWJ32_02055</name>
</gene>
<dbReference type="EMBL" id="VTPS01000002">
    <property type="protein sequence ID" value="TZE83127.1"/>
    <property type="molecule type" value="Genomic_DNA"/>
</dbReference>
<feature type="domain" description="SHS2" evidence="9">
    <location>
        <begin position="5"/>
        <end position="200"/>
    </location>
</feature>
<evidence type="ECO:0000256" key="1">
    <source>
        <dbReference type="ARBA" id="ARBA00007381"/>
    </source>
</evidence>
<dbReference type="AlphaFoldDB" id="A0A5D8QFC4"/>
<proteinExistence type="inferred from homology"/>
<organism evidence="10 11">
    <name type="scientific">Calorimonas adulescens</name>
    <dbReference type="NCBI Taxonomy" id="2606906"/>
    <lineage>
        <taxon>Bacteria</taxon>
        <taxon>Bacillati</taxon>
        <taxon>Bacillota</taxon>
        <taxon>Clostridia</taxon>
        <taxon>Thermoanaerobacterales</taxon>
        <taxon>Thermoanaerobacteraceae</taxon>
        <taxon>Calorimonas</taxon>
    </lineage>
</organism>
<dbReference type="GO" id="GO:0051301">
    <property type="term" value="P:cell division"/>
    <property type="evidence" value="ECO:0007669"/>
    <property type="project" value="UniProtKB-KW"/>
</dbReference>
<dbReference type="PROSITE" id="PS50889">
    <property type="entry name" value="S4"/>
    <property type="match status" value="1"/>
</dbReference>
<evidence type="ECO:0000256" key="5">
    <source>
        <dbReference type="ARBA" id="ARBA00030019"/>
    </source>
</evidence>
<dbReference type="Pfam" id="PF14450">
    <property type="entry name" value="FtsA"/>
    <property type="match status" value="1"/>
</dbReference>
<evidence type="ECO:0000256" key="8">
    <source>
        <dbReference type="PROSITE-ProRule" id="PRU00182"/>
    </source>
</evidence>
<evidence type="ECO:0000256" key="4">
    <source>
        <dbReference type="ARBA" id="ARBA00023016"/>
    </source>
</evidence>
<dbReference type="PANTHER" id="PTHR32432:SF3">
    <property type="entry name" value="ETHANOLAMINE UTILIZATION PROTEIN EUTJ"/>
    <property type="match status" value="1"/>
</dbReference>
<reference evidence="10 11" key="1">
    <citation type="submission" date="2019-08" db="EMBL/GenBank/DDBJ databases">
        <title>Calorimonas adulescens gen. nov., sp. nov., an anaerobic thermophilic bacterium from Sakhalin hot spring.</title>
        <authorList>
            <person name="Khomyakova M.A."/>
            <person name="Merkel A.Y."/>
            <person name="Novikov A."/>
            <person name="Bonch-Osmolovskaya E.A."/>
            <person name="Slobodkin A.I."/>
        </authorList>
    </citation>
    <scope>NUCLEOTIDE SEQUENCE [LARGE SCALE GENOMIC DNA]</scope>
    <source>
        <strain evidence="10 11">A05MB</strain>
    </source>
</reference>
<comment type="similarity">
    <text evidence="1">Belongs to the heat shock protein 70 family.</text>
</comment>
<dbReference type="PANTHER" id="PTHR32432">
    <property type="entry name" value="CELL DIVISION PROTEIN FTSA-RELATED"/>
    <property type="match status" value="1"/>
</dbReference>
<dbReference type="InterPro" id="IPR003494">
    <property type="entry name" value="SHS2_FtsA"/>
</dbReference>
<evidence type="ECO:0000313" key="10">
    <source>
        <dbReference type="EMBL" id="TZE83127.1"/>
    </source>
</evidence>
<evidence type="ECO:0000256" key="3">
    <source>
        <dbReference type="ARBA" id="ARBA00017249"/>
    </source>
</evidence>
<comment type="caution">
    <text evidence="10">The sequence shown here is derived from an EMBL/GenBank/DDBJ whole genome shotgun (WGS) entry which is preliminary data.</text>
</comment>
<dbReference type="CDD" id="cd24004">
    <property type="entry name" value="ASKHA_NBD_PilM-like"/>
    <property type="match status" value="1"/>
</dbReference>
<dbReference type="PROSITE" id="PS01036">
    <property type="entry name" value="HSP70_3"/>
    <property type="match status" value="1"/>
</dbReference>
<accession>A0A5D8QFC4</accession>
<protein>
    <recommendedName>
        <fullName evidence="2">Chaperone protein DnaK</fullName>
    </recommendedName>
    <alternativeName>
        <fullName evidence="3">Chaperone protein dnaK</fullName>
    </alternativeName>
    <alternativeName>
        <fullName evidence="7">HSP70</fullName>
    </alternativeName>
    <alternativeName>
        <fullName evidence="6">Heat shock 70 kDa protein</fullName>
    </alternativeName>
    <alternativeName>
        <fullName evidence="5">Heat shock protein 70</fullName>
    </alternativeName>
</protein>
<dbReference type="Gene3D" id="3.30.420.40">
    <property type="match status" value="2"/>
</dbReference>
<evidence type="ECO:0000256" key="7">
    <source>
        <dbReference type="ARBA" id="ARBA00033103"/>
    </source>
</evidence>
<keyword evidence="4" id="KW-0346">Stress response</keyword>
<evidence type="ECO:0000256" key="2">
    <source>
        <dbReference type="ARBA" id="ARBA00014415"/>
    </source>
</evidence>
<keyword evidence="10" id="KW-0132">Cell division</keyword>
<dbReference type="InterPro" id="IPR050696">
    <property type="entry name" value="FtsA/MreB"/>
</dbReference>
<dbReference type="SMART" id="SM00842">
    <property type="entry name" value="FtsA"/>
    <property type="match status" value="1"/>
</dbReference>
<dbReference type="GO" id="GO:0003723">
    <property type="term" value="F:RNA binding"/>
    <property type="evidence" value="ECO:0007669"/>
    <property type="project" value="UniProtKB-KW"/>
</dbReference>
<keyword evidence="10" id="KW-0131">Cell cycle</keyword>
<evidence type="ECO:0000259" key="9">
    <source>
        <dbReference type="SMART" id="SM00842"/>
    </source>
</evidence>
<keyword evidence="8" id="KW-0694">RNA-binding</keyword>
<dbReference type="Proteomes" id="UP000322976">
    <property type="component" value="Unassembled WGS sequence"/>
</dbReference>
<keyword evidence="11" id="KW-1185">Reference proteome</keyword>
<dbReference type="SUPFAM" id="SSF53067">
    <property type="entry name" value="Actin-like ATPase domain"/>
    <property type="match status" value="2"/>
</dbReference>
<name>A0A5D8QFC4_9THEO</name>
<dbReference type="RefSeq" id="WP_149544324.1">
    <property type="nucleotide sequence ID" value="NZ_VTPS01000002.1"/>
</dbReference>